<feature type="domain" description="GS catalytic" evidence="11">
    <location>
        <begin position="114"/>
        <end position="448"/>
    </location>
</feature>
<organism evidence="12 13">
    <name type="scientific">Desulfomicrobium apsheronum</name>
    <dbReference type="NCBI Taxonomy" id="52560"/>
    <lineage>
        <taxon>Bacteria</taxon>
        <taxon>Pseudomonadati</taxon>
        <taxon>Thermodesulfobacteriota</taxon>
        <taxon>Desulfovibrionia</taxon>
        <taxon>Desulfovibrionales</taxon>
        <taxon>Desulfomicrobiaceae</taxon>
        <taxon>Desulfomicrobium</taxon>
    </lineage>
</organism>
<dbReference type="Gene3D" id="3.10.20.70">
    <property type="entry name" value="Glutamine synthetase, N-terminal domain"/>
    <property type="match status" value="1"/>
</dbReference>
<dbReference type="PROSITE" id="PS51987">
    <property type="entry name" value="GS_CATALYTIC"/>
    <property type="match status" value="1"/>
</dbReference>
<evidence type="ECO:0000256" key="4">
    <source>
        <dbReference type="ARBA" id="ARBA00022723"/>
    </source>
</evidence>
<keyword evidence="13" id="KW-1185">Reference proteome</keyword>
<evidence type="ECO:0000256" key="9">
    <source>
        <dbReference type="RuleBase" id="RU000384"/>
    </source>
</evidence>
<name>A0A1I3R913_9BACT</name>
<protein>
    <submittedName>
        <fullName evidence="12">Glutamine synthetase</fullName>
    </submittedName>
</protein>
<reference evidence="13" key="1">
    <citation type="submission" date="2016-10" db="EMBL/GenBank/DDBJ databases">
        <authorList>
            <person name="Varghese N."/>
            <person name="Submissions S."/>
        </authorList>
    </citation>
    <scope>NUCLEOTIDE SEQUENCE [LARGE SCALE GENOMIC DNA]</scope>
    <source>
        <strain evidence="13">DSM 5918</strain>
    </source>
</reference>
<keyword evidence="4" id="KW-0479">Metal-binding</keyword>
<dbReference type="GO" id="GO:0004356">
    <property type="term" value="F:glutamine synthetase activity"/>
    <property type="evidence" value="ECO:0007669"/>
    <property type="project" value="InterPro"/>
</dbReference>
<evidence type="ECO:0000259" key="11">
    <source>
        <dbReference type="PROSITE" id="PS51987"/>
    </source>
</evidence>
<dbReference type="PANTHER" id="PTHR43785">
    <property type="entry name" value="GAMMA-GLUTAMYLPUTRESCINE SYNTHETASE"/>
    <property type="match status" value="1"/>
</dbReference>
<keyword evidence="5" id="KW-0547">Nucleotide-binding</keyword>
<dbReference type="InterPro" id="IPR014746">
    <property type="entry name" value="Gln_synth/guanido_kin_cat_dom"/>
</dbReference>
<keyword evidence="6" id="KW-0067">ATP-binding</keyword>
<dbReference type="PROSITE" id="PS51986">
    <property type="entry name" value="GS_BETA_GRASP"/>
    <property type="match status" value="1"/>
</dbReference>
<comment type="cofactor">
    <cofactor evidence="1">
        <name>Mg(2+)</name>
        <dbReference type="ChEBI" id="CHEBI:18420"/>
    </cofactor>
</comment>
<evidence type="ECO:0000313" key="13">
    <source>
        <dbReference type="Proteomes" id="UP000198635"/>
    </source>
</evidence>
<dbReference type="PROSITE" id="PS00181">
    <property type="entry name" value="GLNA_ATP"/>
    <property type="match status" value="1"/>
</dbReference>
<dbReference type="AlphaFoldDB" id="A0A1I3R913"/>
<evidence type="ECO:0000256" key="3">
    <source>
        <dbReference type="ARBA" id="ARBA00022598"/>
    </source>
</evidence>
<dbReference type="STRING" id="52560.SAMN04488082_10341"/>
<dbReference type="Pfam" id="PF03951">
    <property type="entry name" value="Gln-synt_N"/>
    <property type="match status" value="1"/>
</dbReference>
<comment type="similarity">
    <text evidence="2 8 9">Belongs to the glutamine synthetase family.</text>
</comment>
<proteinExistence type="inferred from homology"/>
<dbReference type="InterPro" id="IPR008146">
    <property type="entry name" value="Gln_synth_cat_dom"/>
</dbReference>
<evidence type="ECO:0000256" key="2">
    <source>
        <dbReference type="ARBA" id="ARBA00009897"/>
    </source>
</evidence>
<keyword evidence="3" id="KW-0436">Ligase</keyword>
<gene>
    <name evidence="12" type="ORF">SAMN04488082_10341</name>
</gene>
<dbReference type="GO" id="GO:0046872">
    <property type="term" value="F:metal ion binding"/>
    <property type="evidence" value="ECO:0007669"/>
    <property type="project" value="UniProtKB-KW"/>
</dbReference>
<evidence type="ECO:0000256" key="7">
    <source>
        <dbReference type="ARBA" id="ARBA00022842"/>
    </source>
</evidence>
<dbReference type="InterPro" id="IPR036651">
    <property type="entry name" value="Gln_synt_N_sf"/>
</dbReference>
<dbReference type="SMART" id="SM01230">
    <property type="entry name" value="Gln-synt_C"/>
    <property type="match status" value="1"/>
</dbReference>
<evidence type="ECO:0000256" key="5">
    <source>
        <dbReference type="ARBA" id="ARBA00022741"/>
    </source>
</evidence>
<evidence type="ECO:0000313" key="12">
    <source>
        <dbReference type="EMBL" id="SFJ41696.1"/>
    </source>
</evidence>
<dbReference type="Pfam" id="PF00120">
    <property type="entry name" value="Gln-synt_C"/>
    <property type="match status" value="1"/>
</dbReference>
<feature type="domain" description="GS beta-grasp" evidence="10">
    <location>
        <begin position="22"/>
        <end position="107"/>
    </location>
</feature>
<dbReference type="Gene3D" id="3.30.590.10">
    <property type="entry name" value="Glutamine synthetase/guanido kinase, catalytic domain"/>
    <property type="match status" value="1"/>
</dbReference>
<dbReference type="OrthoDB" id="9807095at2"/>
<dbReference type="InterPro" id="IPR027303">
    <property type="entry name" value="Gln_synth_gly_rich_site"/>
</dbReference>
<keyword evidence="7" id="KW-0460">Magnesium</keyword>
<accession>A0A1I3R913</accession>
<dbReference type="GO" id="GO:0005524">
    <property type="term" value="F:ATP binding"/>
    <property type="evidence" value="ECO:0007669"/>
    <property type="project" value="UniProtKB-KW"/>
</dbReference>
<dbReference type="EMBL" id="FORX01000003">
    <property type="protein sequence ID" value="SFJ41696.1"/>
    <property type="molecule type" value="Genomic_DNA"/>
</dbReference>
<dbReference type="PANTHER" id="PTHR43785:SF12">
    <property type="entry name" value="TYPE-1 GLUTAMINE SYNTHETASE 2"/>
    <property type="match status" value="1"/>
</dbReference>
<evidence type="ECO:0000256" key="6">
    <source>
        <dbReference type="ARBA" id="ARBA00022840"/>
    </source>
</evidence>
<dbReference type="GO" id="GO:0006542">
    <property type="term" value="P:glutamine biosynthetic process"/>
    <property type="evidence" value="ECO:0007669"/>
    <property type="project" value="InterPro"/>
</dbReference>
<dbReference type="RefSeq" id="WP_092372907.1">
    <property type="nucleotide sequence ID" value="NZ_FORX01000003.1"/>
</dbReference>
<sequence>MPEFPIFNCKNSDDVVKAVREHRIELVQFWFVDVLGTLKSFQVLPGELEAAFEEGMGFDGSSLEGFCRIEESDMIAIPDPATFQLVTWRQTAAPIARMFCDILEPNGTPFAGDSRHCLKRNLQAAASKGYSFYVGPELEFFLFESSASPKPLDAGGYFDAPPLDLAGDIRREIISCLRSMGIPVEYGHHEVAPSQHELALRYTDALKMADTAITYRVVVKEIARQNGCYASFMPKPLYGENGSGMHVHQSLFKNGRNLFYDTDGDHHLSREAKAYIAGLLTHCREFTAITNQWVNSYKRLVPGFEAPTNIAWARRNRSTLVRVPMYKPGKEAATRVELRSPDPACNPYLTFACMLAAGLKGIEENYELPAPVEEDIYVMTAGQRRDRGIGSLPGSLETALEALEGSTLIREALGEHIFTKFVENKHIEWDQYRSQVTNYELERYLPRL</sequence>
<evidence type="ECO:0000256" key="8">
    <source>
        <dbReference type="PROSITE-ProRule" id="PRU01330"/>
    </source>
</evidence>
<evidence type="ECO:0000259" key="10">
    <source>
        <dbReference type="PROSITE" id="PS51986"/>
    </source>
</evidence>
<dbReference type="SUPFAM" id="SSF54368">
    <property type="entry name" value="Glutamine synthetase, N-terminal domain"/>
    <property type="match status" value="1"/>
</dbReference>
<dbReference type="SUPFAM" id="SSF55931">
    <property type="entry name" value="Glutamine synthetase/guanido kinase"/>
    <property type="match status" value="1"/>
</dbReference>
<evidence type="ECO:0000256" key="1">
    <source>
        <dbReference type="ARBA" id="ARBA00001946"/>
    </source>
</evidence>
<dbReference type="InterPro" id="IPR008147">
    <property type="entry name" value="Gln_synt_N"/>
</dbReference>
<dbReference type="Proteomes" id="UP000198635">
    <property type="component" value="Unassembled WGS sequence"/>
</dbReference>
<dbReference type="FunFam" id="3.30.590.10:FF:000003">
    <property type="entry name" value="Glutamine synthetase 2"/>
    <property type="match status" value="1"/>
</dbReference>